<feature type="transmembrane region" description="Helical" evidence="1">
    <location>
        <begin position="21"/>
        <end position="41"/>
    </location>
</feature>
<accession>A0A089LM89</accession>
<dbReference type="HOGENOM" id="CLU_017352_1_0_9"/>
<feature type="transmembrane region" description="Helical" evidence="1">
    <location>
        <begin position="102"/>
        <end position="130"/>
    </location>
</feature>
<evidence type="ECO:0000313" key="3">
    <source>
        <dbReference type="EMBL" id="AIQ62656.1"/>
    </source>
</evidence>
<dbReference type="RefSeq" id="WP_038693983.1">
    <property type="nucleotide sequence ID" value="NZ_CP009286.1"/>
</dbReference>
<dbReference type="AlphaFoldDB" id="A0A089LM89"/>
<dbReference type="OrthoDB" id="1706490at2"/>
<dbReference type="Pfam" id="PF20047">
    <property type="entry name" value="DUF6449"/>
    <property type="match status" value="1"/>
</dbReference>
<dbReference type="InterPro" id="IPR045611">
    <property type="entry name" value="DUF6449"/>
</dbReference>
<gene>
    <name evidence="3" type="ORF">PSTEL_05635</name>
</gene>
<evidence type="ECO:0000313" key="4">
    <source>
        <dbReference type="Proteomes" id="UP000029507"/>
    </source>
</evidence>
<sequence length="671" mass="75380">MTSRRYFFNRGVIRQDVKQHSWISVIYLLGLLFSLPLQMLLTANPDNPAREITSLFMVNGALTMLFTATLPVGAGLLLFRYLQNKGAADAAHSLPLRRDHLLANHLASGAALLLIPVWLTALIAGLLSLWSDNPFQYGASEVWWWGLTVSVLTLFLFVFTAFVGICIGQTVLQGIVAYILLILPSLLSQMVLFHLNLYLYGFLSLSNTRSVDNWSLLLHMMNVSGSPFQGGETALYAGLTLVFAALSFVLYRKRSSETSGQAMAFTYFNPLFKGGVMLCAMLIAGTYFAQMRAGQIGWALAGYALGALAGYTAAEMVIRKTWQIWSRNLPIRLAGYAAVIGVLLYVPVSPLTGFENRIPSSDQIKGVYAGGHYWEYFDSRNDAADMNRARSPFDDVDPFVSDSGYISAVRKLHEAVVQTKPKDDPSKAWYERSSIAFTIVYELKDGKRLSRQYAVPVAGLEPELKAVMESKDYKSKEFVLDQLDQPNSRIELNSGLHTATIADEDMDEFKKLLKQDILHMSFDDYQRDDRASLANIQVFPDESIGRNYSFYWYDWRPSYRVLGTWLEEKGYADRVLIKAKDVVSVELADQARISPNIVRNYDPESYLAEAESLDQTVTVTDKAQISELLKVRRSFRPTTNSCIIKVKYTNGNSEYFRINKTELPPGILKQS</sequence>
<name>A0A089LM89_9BACL</name>
<keyword evidence="1" id="KW-1133">Transmembrane helix</keyword>
<dbReference type="STRING" id="169760.PSTEL_05635"/>
<feature type="transmembrane region" description="Helical" evidence="1">
    <location>
        <begin position="296"/>
        <end position="317"/>
    </location>
</feature>
<keyword evidence="4" id="KW-1185">Reference proteome</keyword>
<keyword evidence="1" id="KW-0812">Transmembrane</keyword>
<keyword evidence="1" id="KW-0472">Membrane</keyword>
<feature type="transmembrane region" description="Helical" evidence="1">
    <location>
        <begin position="175"/>
        <end position="200"/>
    </location>
</feature>
<feature type="transmembrane region" description="Helical" evidence="1">
    <location>
        <begin position="271"/>
        <end position="290"/>
    </location>
</feature>
<feature type="transmembrane region" description="Helical" evidence="1">
    <location>
        <begin position="61"/>
        <end position="82"/>
    </location>
</feature>
<feature type="transmembrane region" description="Helical" evidence="1">
    <location>
        <begin position="233"/>
        <end position="251"/>
    </location>
</feature>
<evidence type="ECO:0000259" key="2">
    <source>
        <dbReference type="Pfam" id="PF20047"/>
    </source>
</evidence>
<organism evidence="3 4">
    <name type="scientific">Paenibacillus stellifer</name>
    <dbReference type="NCBI Taxonomy" id="169760"/>
    <lineage>
        <taxon>Bacteria</taxon>
        <taxon>Bacillati</taxon>
        <taxon>Bacillota</taxon>
        <taxon>Bacilli</taxon>
        <taxon>Bacillales</taxon>
        <taxon>Paenibacillaceae</taxon>
        <taxon>Paenibacillus</taxon>
    </lineage>
</organism>
<dbReference type="EMBL" id="CP009286">
    <property type="protein sequence ID" value="AIQ62656.1"/>
    <property type="molecule type" value="Genomic_DNA"/>
</dbReference>
<feature type="transmembrane region" description="Helical" evidence="1">
    <location>
        <begin position="329"/>
        <end position="348"/>
    </location>
</feature>
<reference evidence="3 4" key="1">
    <citation type="submission" date="2014-08" db="EMBL/GenBank/DDBJ databases">
        <title>Comparative genomics of the Paenibacillus odorifer group.</title>
        <authorList>
            <person name="den Bakker H.C."/>
            <person name="Tsai Y.-C."/>
            <person name="Martin N."/>
            <person name="Korlach J."/>
            <person name="Wiedmann M."/>
        </authorList>
    </citation>
    <scope>NUCLEOTIDE SEQUENCE [LARGE SCALE GENOMIC DNA]</scope>
    <source>
        <strain evidence="3 4">DSM 14472</strain>
    </source>
</reference>
<evidence type="ECO:0000256" key="1">
    <source>
        <dbReference type="SAM" id="Phobius"/>
    </source>
</evidence>
<proteinExistence type="predicted"/>
<feature type="transmembrane region" description="Helical" evidence="1">
    <location>
        <begin position="142"/>
        <end position="168"/>
    </location>
</feature>
<dbReference type="Proteomes" id="UP000029507">
    <property type="component" value="Chromosome"/>
</dbReference>
<feature type="domain" description="DUF6449" evidence="2">
    <location>
        <begin position="441"/>
        <end position="538"/>
    </location>
</feature>
<dbReference type="KEGG" id="pste:PSTEL_05635"/>
<protein>
    <recommendedName>
        <fullName evidence="2">DUF6449 domain-containing protein</fullName>
    </recommendedName>
</protein>